<reference evidence="2 3" key="1">
    <citation type="journal article" date="2016" name="DNA Res.">
        <title>The draft genome of MD-2 pineapple using hybrid error correction of long reads.</title>
        <authorList>
            <person name="Redwan R.M."/>
            <person name="Saidin A."/>
            <person name="Kumar S.V."/>
        </authorList>
    </citation>
    <scope>NUCLEOTIDE SEQUENCE [LARGE SCALE GENOMIC DNA]</scope>
    <source>
        <strain evidence="3">cv. MD2</strain>
        <tissue evidence="2">Leaf</tissue>
    </source>
</reference>
<accession>A0A199W0S5</accession>
<proteinExistence type="predicted"/>
<dbReference type="Proteomes" id="UP000092600">
    <property type="component" value="Unassembled WGS sequence"/>
</dbReference>
<feature type="compositionally biased region" description="Pro residues" evidence="1">
    <location>
        <begin position="51"/>
        <end position="66"/>
    </location>
</feature>
<organism evidence="2 3">
    <name type="scientific">Ananas comosus</name>
    <name type="common">Pineapple</name>
    <name type="synonym">Ananas ananas</name>
    <dbReference type="NCBI Taxonomy" id="4615"/>
    <lineage>
        <taxon>Eukaryota</taxon>
        <taxon>Viridiplantae</taxon>
        <taxon>Streptophyta</taxon>
        <taxon>Embryophyta</taxon>
        <taxon>Tracheophyta</taxon>
        <taxon>Spermatophyta</taxon>
        <taxon>Magnoliopsida</taxon>
        <taxon>Liliopsida</taxon>
        <taxon>Poales</taxon>
        <taxon>Bromeliaceae</taxon>
        <taxon>Bromelioideae</taxon>
        <taxon>Ananas</taxon>
    </lineage>
</organism>
<name>A0A199W0S5_ANACO</name>
<gene>
    <name evidence="2" type="ORF">ACMD2_21099</name>
</gene>
<dbReference type="AlphaFoldDB" id="A0A199W0S5"/>
<sequence>MRRTCWWTRRSGRRYPRSSTLTGPSARPSASSASRFSAKSRTSRTSMPSEPAFPTPPAAPPPVICR</sequence>
<comment type="caution">
    <text evidence="2">The sequence shown here is derived from an EMBL/GenBank/DDBJ whole genome shotgun (WGS) entry which is preliminary data.</text>
</comment>
<evidence type="ECO:0000256" key="1">
    <source>
        <dbReference type="SAM" id="MobiDB-lite"/>
    </source>
</evidence>
<evidence type="ECO:0000313" key="2">
    <source>
        <dbReference type="EMBL" id="OAY82846.1"/>
    </source>
</evidence>
<protein>
    <submittedName>
        <fullName evidence="2">Uncharacterized protein</fullName>
    </submittedName>
</protein>
<dbReference type="EMBL" id="LSRQ01000435">
    <property type="protein sequence ID" value="OAY82846.1"/>
    <property type="molecule type" value="Genomic_DNA"/>
</dbReference>
<feature type="region of interest" description="Disordered" evidence="1">
    <location>
        <begin position="1"/>
        <end position="66"/>
    </location>
</feature>
<evidence type="ECO:0000313" key="3">
    <source>
        <dbReference type="Proteomes" id="UP000092600"/>
    </source>
</evidence>
<feature type="compositionally biased region" description="Low complexity" evidence="1">
    <location>
        <begin position="24"/>
        <end position="50"/>
    </location>
</feature>